<proteinExistence type="predicted"/>
<dbReference type="Pfam" id="PF05045">
    <property type="entry name" value="RgpF"/>
    <property type="match status" value="1"/>
</dbReference>
<accession>B8FVR3</accession>
<reference evidence="1 2" key="1">
    <citation type="journal article" date="2012" name="BMC Microbiol.">
        <title>Genome sequence of Desulfitobacterium hafniense DCB-2, a Gram-positive anaerobe capable of dehalogenation and metal reduction.</title>
        <authorList>
            <person name="Kim S.H."/>
            <person name="Harzman C."/>
            <person name="Davis J.K."/>
            <person name="Hutcheson R."/>
            <person name="Broderick J.B."/>
            <person name="Marsh T.L."/>
            <person name="Tiedje J.M."/>
        </authorList>
    </citation>
    <scope>NUCLEOTIDE SEQUENCE [LARGE SCALE GENOMIC DNA]</scope>
    <source>
        <strain evidence="2">DSM 10664 / DCB-2</strain>
    </source>
</reference>
<dbReference type="EMBL" id="CP001336">
    <property type="protein sequence ID" value="ACL22465.1"/>
    <property type="molecule type" value="Genomic_DNA"/>
</dbReference>
<dbReference type="RefSeq" id="WP_015945238.1">
    <property type="nucleotide sequence ID" value="NC_011830.1"/>
</dbReference>
<name>B8FVR3_DESHD</name>
<protein>
    <submittedName>
        <fullName evidence="1">Rhamnan synthesis F</fullName>
    </submittedName>
</protein>
<sequence>MNRLAIFVFWEKEGIVREYITVYLKGIKEVANKIYVVVNGEINKNGREILEETVGAEVLVRPNEGVDFWAYKTALDAEGEEISEYDEVILCNCSCYGPVYPFREMFDEMGQKNLDFWGITEWPLNEAGYEGTWILSYFMVFRPRMFLSDVWKLYWENLCPVYSREECILLHETKFTQYFADKGFTYDVYCHNTPDYIDLTIEAPDKLVIDQRCPIIKRKAFCAEYNRFLSYHRGSASKRVFDYIQKNDLYDTNIILDDLLATQHYAFIKNCLHLNYFLPSDYVVKPLKRQPKVVVCFHVYYEDLLDSCFHYMQSIPQFADIVITTPKKELVGIIEEKIKSYELNNTTIKVINARGRAESAFLVATKDFILDYDYACIVHDKKSSFLRPGCVGVEFGLQNLDALLATSAYVENILSIFEDNPRIGALEPVHLLHANFRDLYGGEWGANYKGTEEFLKRAGIDLLISPDVPPLAPMGAMFWFRPICMKRILDMEWEYEDFPEEPLPLDGSLIHIIERAYPFIVQDAGYLTGWVSTIEDAEIHLTNISYLYRDVNIKLHNSPDKSIFVPIVSRVGANEAIKSYLKKRLHPTIWTVLKKIYYKMGGKPIG</sequence>
<dbReference type="HOGENOM" id="CLU_025374_0_0_9"/>
<evidence type="ECO:0000313" key="1">
    <source>
        <dbReference type="EMBL" id="ACL22465.1"/>
    </source>
</evidence>
<gene>
    <name evidence="1" type="ordered locus">Dhaf_4462</name>
</gene>
<dbReference type="InterPro" id="IPR007739">
    <property type="entry name" value="RgpF"/>
</dbReference>
<evidence type="ECO:0000313" key="2">
    <source>
        <dbReference type="Proteomes" id="UP000007726"/>
    </source>
</evidence>
<organism evidence="1 2">
    <name type="scientific">Desulfitobacterium hafniense (strain DSM 10664 / DCB-2)</name>
    <dbReference type="NCBI Taxonomy" id="272564"/>
    <lineage>
        <taxon>Bacteria</taxon>
        <taxon>Bacillati</taxon>
        <taxon>Bacillota</taxon>
        <taxon>Clostridia</taxon>
        <taxon>Eubacteriales</taxon>
        <taxon>Desulfitobacteriaceae</taxon>
        <taxon>Desulfitobacterium</taxon>
    </lineage>
</organism>
<dbReference type="Proteomes" id="UP000007726">
    <property type="component" value="Chromosome"/>
</dbReference>
<dbReference type="AlphaFoldDB" id="B8FVR3"/>
<dbReference type="KEGG" id="dhd:Dhaf_4462"/>